<name>A0A0D9WGZ6_9ORYZ</name>
<feature type="region of interest" description="Disordered" evidence="1">
    <location>
        <begin position="1"/>
        <end position="35"/>
    </location>
</feature>
<evidence type="ECO:0000256" key="1">
    <source>
        <dbReference type="SAM" id="MobiDB-lite"/>
    </source>
</evidence>
<feature type="compositionally biased region" description="Basic and acidic residues" evidence="1">
    <location>
        <begin position="13"/>
        <end position="26"/>
    </location>
</feature>
<evidence type="ECO:0000313" key="2">
    <source>
        <dbReference type="EnsemblPlants" id="LPERR05G14190.1"/>
    </source>
</evidence>
<sequence length="171" mass="18692">MLGFSTVSRRQSRRDARPHAPPEHHHGTIHGEIPDQPAPNPALEWECGIGSSMISALKHAWGQRDTDMWACPRGRDMVFCSASGLENLLSSFFFSSSSSSRGNAAVVVVMVIVVILLCREQALQLGFSTVLWRRRDAIPCALYACRASVATKKALISQGSACFFCDSKIAQ</sequence>
<reference evidence="3" key="2">
    <citation type="submission" date="2013-12" db="EMBL/GenBank/DDBJ databases">
        <authorList>
            <person name="Yu Y."/>
            <person name="Lee S."/>
            <person name="de Baynast K."/>
            <person name="Wissotski M."/>
            <person name="Liu L."/>
            <person name="Talag J."/>
            <person name="Goicoechea J."/>
            <person name="Angelova A."/>
            <person name="Jetty R."/>
            <person name="Kudrna D."/>
            <person name="Golser W."/>
            <person name="Rivera L."/>
            <person name="Zhang J."/>
            <person name="Wing R."/>
        </authorList>
    </citation>
    <scope>NUCLEOTIDE SEQUENCE</scope>
</reference>
<dbReference type="Gramene" id="LPERR05G14190.1">
    <property type="protein sequence ID" value="LPERR05G14190.1"/>
    <property type="gene ID" value="LPERR05G14190"/>
</dbReference>
<dbReference type="EnsemblPlants" id="LPERR05G14190.1">
    <property type="protein sequence ID" value="LPERR05G14190.1"/>
    <property type="gene ID" value="LPERR05G14190"/>
</dbReference>
<protein>
    <submittedName>
        <fullName evidence="2">Uncharacterized protein</fullName>
    </submittedName>
</protein>
<evidence type="ECO:0000313" key="3">
    <source>
        <dbReference type="Proteomes" id="UP000032180"/>
    </source>
</evidence>
<reference evidence="2 3" key="1">
    <citation type="submission" date="2012-08" db="EMBL/GenBank/DDBJ databases">
        <title>Oryza genome evolution.</title>
        <authorList>
            <person name="Wing R.A."/>
        </authorList>
    </citation>
    <scope>NUCLEOTIDE SEQUENCE</scope>
</reference>
<dbReference type="HOGENOM" id="CLU_1565135_0_0_1"/>
<organism evidence="2 3">
    <name type="scientific">Leersia perrieri</name>
    <dbReference type="NCBI Taxonomy" id="77586"/>
    <lineage>
        <taxon>Eukaryota</taxon>
        <taxon>Viridiplantae</taxon>
        <taxon>Streptophyta</taxon>
        <taxon>Embryophyta</taxon>
        <taxon>Tracheophyta</taxon>
        <taxon>Spermatophyta</taxon>
        <taxon>Magnoliopsida</taxon>
        <taxon>Liliopsida</taxon>
        <taxon>Poales</taxon>
        <taxon>Poaceae</taxon>
        <taxon>BOP clade</taxon>
        <taxon>Oryzoideae</taxon>
        <taxon>Oryzeae</taxon>
        <taxon>Oryzinae</taxon>
        <taxon>Leersia</taxon>
    </lineage>
</organism>
<keyword evidence="3" id="KW-1185">Reference proteome</keyword>
<reference evidence="2" key="3">
    <citation type="submission" date="2015-04" db="UniProtKB">
        <authorList>
            <consortium name="EnsemblPlants"/>
        </authorList>
    </citation>
    <scope>IDENTIFICATION</scope>
</reference>
<dbReference type="AlphaFoldDB" id="A0A0D9WGZ6"/>
<dbReference type="Proteomes" id="UP000032180">
    <property type="component" value="Chromosome 5"/>
</dbReference>
<proteinExistence type="predicted"/>
<accession>A0A0D9WGZ6</accession>